<evidence type="ECO:0000256" key="12">
    <source>
        <dbReference type="RuleBase" id="RU363038"/>
    </source>
</evidence>
<feature type="domain" description="Arginyl tRNA synthetase N-terminal" evidence="14">
    <location>
        <begin position="4"/>
        <end position="99"/>
    </location>
</feature>
<keyword evidence="8 11" id="KW-0648">Protein biosynthesis</keyword>
<dbReference type="Pfam" id="PF00750">
    <property type="entry name" value="tRNA-synt_1d"/>
    <property type="match status" value="1"/>
</dbReference>
<dbReference type="EC" id="6.1.1.19" evidence="11"/>
<evidence type="ECO:0000256" key="2">
    <source>
        <dbReference type="ARBA" id="ARBA00005594"/>
    </source>
</evidence>
<comment type="similarity">
    <text evidence="2 11 12">Belongs to the class-I aminoacyl-tRNA synthetase family.</text>
</comment>
<evidence type="ECO:0000313" key="15">
    <source>
        <dbReference type="EMBL" id="TFD88390.1"/>
    </source>
</evidence>
<dbReference type="NCBIfam" id="TIGR00456">
    <property type="entry name" value="argS"/>
    <property type="match status" value="1"/>
</dbReference>
<dbReference type="Proteomes" id="UP000297626">
    <property type="component" value="Unassembled WGS sequence"/>
</dbReference>
<comment type="caution">
    <text evidence="15">The sequence shown here is derived from an EMBL/GenBank/DDBJ whole genome shotgun (WGS) entry which is preliminary data.</text>
</comment>
<dbReference type="SMART" id="SM01016">
    <property type="entry name" value="Arg_tRNA_synt_N"/>
    <property type="match status" value="1"/>
</dbReference>
<dbReference type="InterPro" id="IPR001278">
    <property type="entry name" value="Arg-tRNA-ligase"/>
</dbReference>
<keyword evidence="4 11" id="KW-0963">Cytoplasm</keyword>
<dbReference type="GO" id="GO:0006420">
    <property type="term" value="P:arginyl-tRNA aminoacylation"/>
    <property type="evidence" value="ECO:0007669"/>
    <property type="project" value="UniProtKB-UniRule"/>
</dbReference>
<dbReference type="InterPro" id="IPR001412">
    <property type="entry name" value="aa-tRNA-synth_I_CS"/>
</dbReference>
<dbReference type="Gene3D" id="3.30.1360.70">
    <property type="entry name" value="Arginyl tRNA synthetase N-terminal domain"/>
    <property type="match status" value="1"/>
</dbReference>
<evidence type="ECO:0000256" key="1">
    <source>
        <dbReference type="ARBA" id="ARBA00004496"/>
    </source>
</evidence>
<evidence type="ECO:0000256" key="6">
    <source>
        <dbReference type="ARBA" id="ARBA00022741"/>
    </source>
</evidence>
<accession>A0A4R9BRI6</accession>
<dbReference type="SMART" id="SM00836">
    <property type="entry name" value="DALR_1"/>
    <property type="match status" value="1"/>
</dbReference>
<dbReference type="InterPro" id="IPR008909">
    <property type="entry name" value="DALR_anticod-bd"/>
</dbReference>
<dbReference type="InterPro" id="IPR009080">
    <property type="entry name" value="tRNAsynth_Ia_anticodon-bd"/>
</dbReference>
<evidence type="ECO:0000256" key="7">
    <source>
        <dbReference type="ARBA" id="ARBA00022840"/>
    </source>
</evidence>
<comment type="subcellular location">
    <subcellularLocation>
        <location evidence="1 11">Cytoplasm</location>
    </subcellularLocation>
</comment>
<evidence type="ECO:0000256" key="3">
    <source>
        <dbReference type="ARBA" id="ARBA00011245"/>
    </source>
</evidence>
<keyword evidence="7 11" id="KW-0067">ATP-binding</keyword>
<feature type="short sequence motif" description="'HIGH' region" evidence="11">
    <location>
        <begin position="136"/>
        <end position="146"/>
    </location>
</feature>
<keyword evidence="6 11" id="KW-0547">Nucleotide-binding</keyword>
<dbReference type="GO" id="GO:0005737">
    <property type="term" value="C:cytoplasm"/>
    <property type="evidence" value="ECO:0007669"/>
    <property type="project" value="UniProtKB-SubCell"/>
</dbReference>
<dbReference type="GO" id="GO:0005524">
    <property type="term" value="F:ATP binding"/>
    <property type="evidence" value="ECO:0007669"/>
    <property type="project" value="UniProtKB-UniRule"/>
</dbReference>
<dbReference type="PANTHER" id="PTHR11956:SF5">
    <property type="entry name" value="ARGININE--TRNA LIGASE, CYTOPLASMIC"/>
    <property type="match status" value="1"/>
</dbReference>
<dbReference type="SUPFAM" id="SSF47323">
    <property type="entry name" value="Anticodon-binding domain of a subclass of class I aminoacyl-tRNA synthetases"/>
    <property type="match status" value="1"/>
</dbReference>
<dbReference type="EMBL" id="SOHN01000010">
    <property type="protein sequence ID" value="TFD88390.1"/>
    <property type="molecule type" value="Genomic_DNA"/>
</dbReference>
<comment type="catalytic activity">
    <reaction evidence="10 11">
        <text>tRNA(Arg) + L-arginine + ATP = L-arginyl-tRNA(Arg) + AMP + diphosphate</text>
        <dbReference type="Rhea" id="RHEA:20301"/>
        <dbReference type="Rhea" id="RHEA-COMP:9658"/>
        <dbReference type="Rhea" id="RHEA-COMP:9673"/>
        <dbReference type="ChEBI" id="CHEBI:30616"/>
        <dbReference type="ChEBI" id="CHEBI:32682"/>
        <dbReference type="ChEBI" id="CHEBI:33019"/>
        <dbReference type="ChEBI" id="CHEBI:78442"/>
        <dbReference type="ChEBI" id="CHEBI:78513"/>
        <dbReference type="ChEBI" id="CHEBI:456215"/>
        <dbReference type="EC" id="6.1.1.19"/>
    </reaction>
</comment>
<evidence type="ECO:0000256" key="8">
    <source>
        <dbReference type="ARBA" id="ARBA00022917"/>
    </source>
</evidence>
<evidence type="ECO:0000256" key="11">
    <source>
        <dbReference type="HAMAP-Rule" id="MF_00123"/>
    </source>
</evidence>
<dbReference type="InterPro" id="IPR036695">
    <property type="entry name" value="Arg-tRNA-synth_N_sf"/>
</dbReference>
<evidence type="ECO:0000256" key="4">
    <source>
        <dbReference type="ARBA" id="ARBA00022490"/>
    </source>
</evidence>
<evidence type="ECO:0000313" key="16">
    <source>
        <dbReference type="Proteomes" id="UP000297626"/>
    </source>
</evidence>
<feature type="domain" description="DALR anticodon binding" evidence="13">
    <location>
        <begin position="437"/>
        <end position="558"/>
    </location>
</feature>
<proteinExistence type="inferred from homology"/>
<comment type="subunit">
    <text evidence="3 11">Monomer.</text>
</comment>
<dbReference type="Pfam" id="PF03485">
    <property type="entry name" value="Arg_tRNA_synt_N"/>
    <property type="match status" value="1"/>
</dbReference>
<evidence type="ECO:0000256" key="5">
    <source>
        <dbReference type="ARBA" id="ARBA00022598"/>
    </source>
</evidence>
<dbReference type="InterPro" id="IPR035684">
    <property type="entry name" value="ArgRS_core"/>
</dbReference>
<dbReference type="PROSITE" id="PS00178">
    <property type="entry name" value="AA_TRNA_LIGASE_I"/>
    <property type="match status" value="1"/>
</dbReference>
<dbReference type="SUPFAM" id="SSF55190">
    <property type="entry name" value="Arginyl-tRNA synthetase (ArgRS), N-terminal 'additional' domain"/>
    <property type="match status" value="1"/>
</dbReference>
<dbReference type="Gene3D" id="3.40.50.620">
    <property type="entry name" value="HUPs"/>
    <property type="match status" value="1"/>
</dbReference>
<dbReference type="SUPFAM" id="SSF52374">
    <property type="entry name" value="Nucleotidylyl transferase"/>
    <property type="match status" value="1"/>
</dbReference>
<dbReference type="GO" id="GO:0004814">
    <property type="term" value="F:arginine-tRNA ligase activity"/>
    <property type="evidence" value="ECO:0007669"/>
    <property type="project" value="UniProtKB-UniRule"/>
</dbReference>
<dbReference type="HAMAP" id="MF_00123">
    <property type="entry name" value="Arg_tRNA_synth"/>
    <property type="match status" value="1"/>
</dbReference>
<dbReference type="Gene3D" id="1.10.730.10">
    <property type="entry name" value="Isoleucyl-tRNA Synthetase, Domain 1"/>
    <property type="match status" value="1"/>
</dbReference>
<dbReference type="Pfam" id="PF05746">
    <property type="entry name" value="DALR_1"/>
    <property type="match status" value="1"/>
</dbReference>
<protein>
    <recommendedName>
        <fullName evidence="11">Arginine--tRNA ligase</fullName>
        <ecNumber evidence="11">6.1.1.19</ecNumber>
    </recommendedName>
    <alternativeName>
        <fullName evidence="11">Arginyl-tRNA synthetase</fullName>
        <shortName evidence="11">ArgRS</shortName>
    </alternativeName>
</protein>
<dbReference type="InterPro" id="IPR014729">
    <property type="entry name" value="Rossmann-like_a/b/a_fold"/>
</dbReference>
<reference evidence="15 16" key="1">
    <citation type="submission" date="2019-03" db="EMBL/GenBank/DDBJ databases">
        <title>Genomics of glacier-inhabiting Cryobacterium strains.</title>
        <authorList>
            <person name="Liu Q."/>
            <person name="Xin Y.-H."/>
        </authorList>
    </citation>
    <scope>NUCLEOTIDE SEQUENCE [LARGE SCALE GENOMIC DNA]</scope>
    <source>
        <strain evidence="15 16">Sr54</strain>
    </source>
</reference>
<dbReference type="CDD" id="cd00671">
    <property type="entry name" value="ArgRS_core"/>
    <property type="match status" value="1"/>
</dbReference>
<organism evidence="15 16">
    <name type="scientific">Cryobacterium serini</name>
    <dbReference type="NCBI Taxonomy" id="1259201"/>
    <lineage>
        <taxon>Bacteria</taxon>
        <taxon>Bacillati</taxon>
        <taxon>Actinomycetota</taxon>
        <taxon>Actinomycetes</taxon>
        <taxon>Micrococcales</taxon>
        <taxon>Microbacteriaceae</taxon>
        <taxon>Cryobacterium</taxon>
    </lineage>
</organism>
<evidence type="ECO:0000256" key="10">
    <source>
        <dbReference type="ARBA" id="ARBA00049339"/>
    </source>
</evidence>
<keyword evidence="16" id="KW-1185">Reference proteome</keyword>
<name>A0A4R9BRI6_9MICO</name>
<dbReference type="InterPro" id="IPR005148">
    <property type="entry name" value="Arg-tRNA-synth_N"/>
</dbReference>
<keyword evidence="5 11" id="KW-0436">Ligase</keyword>
<dbReference type="FunFam" id="3.40.50.620:FF:000062">
    <property type="entry name" value="Arginine--tRNA ligase"/>
    <property type="match status" value="1"/>
</dbReference>
<dbReference type="PRINTS" id="PR01038">
    <property type="entry name" value="TRNASYNTHARG"/>
</dbReference>
<keyword evidence="9 11" id="KW-0030">Aminoacyl-tRNA synthetase</keyword>
<dbReference type="RefSeq" id="WP_134529581.1">
    <property type="nucleotide sequence ID" value="NZ_SOHN01000010.1"/>
</dbReference>
<gene>
    <name evidence="11" type="primary">argS</name>
    <name evidence="15" type="ORF">E3T51_09220</name>
</gene>
<dbReference type="AlphaFoldDB" id="A0A4R9BRI6"/>
<evidence type="ECO:0000256" key="9">
    <source>
        <dbReference type="ARBA" id="ARBA00023146"/>
    </source>
</evidence>
<evidence type="ECO:0000259" key="14">
    <source>
        <dbReference type="SMART" id="SM01016"/>
    </source>
</evidence>
<sequence length="558" mass="60927">MTPAELSQSLFDLIQGVSERRREADTAGVDLGLTLADVAVERPRNRDHGDWASSIALKIAKPLGANPREIAAELAAGLEQLADVSSVEIAGPGFINIRLEAAAAGALAKTIVDQGTVYGTGHLYDGLKINLEFVSANPTGPIHMGGVRWAAVGDSLARVLAAEGADVTREYYFNDHGSQIDRFARSVLASYLGEPTPEDGYGGAYIGDIAANVLAKYDGDVAALPRDAQQEVFRSIGVDLMFTEIKDKLHGFGVDFDVYFHEDSLHESGAVDRAIERLREQGHIFEADGAIWLRTTTFGDDRDRVIIRSNGEPAYISGDLGYYLDKRERGFDQCLIMLGADHHGYVGRMMAMVSAFGDEPGVNLQILIGQMVNLLKDGEPVRMSKRAGTIVTLDDLVDAVGVDAGRYALVRSNSDSQLDIDLDLLGKRTNDNPVFYVQYAHARTCSVARNASSSGVERTVFAPELLVHDSESALLGVLQEFPRVVAQAAELREPHRVARYIEEVAGYYHRWYDNCRVIPLGEEPVTDLHRTRLWLNDATCQVIRNGLGLLGVTAPERM</sequence>
<dbReference type="PANTHER" id="PTHR11956">
    <property type="entry name" value="ARGINYL-TRNA SYNTHETASE"/>
    <property type="match status" value="1"/>
</dbReference>
<evidence type="ECO:0000259" key="13">
    <source>
        <dbReference type="SMART" id="SM00836"/>
    </source>
</evidence>
<dbReference type="FunFam" id="1.10.730.10:FF:000008">
    <property type="entry name" value="Arginine--tRNA ligase"/>
    <property type="match status" value="1"/>
</dbReference>